<dbReference type="SUPFAM" id="SSF49303">
    <property type="entry name" value="beta-Galactosidase/glucuronidase domain"/>
    <property type="match status" value="3"/>
</dbReference>
<feature type="domain" description="Glycoside hydrolase family 2 immunoglobulin-like beta-sandwich" evidence="5">
    <location>
        <begin position="247"/>
        <end position="340"/>
    </location>
</feature>
<sequence>MKRTNLSLLYSVITLFFIQLSNAQETYELNTDWYCNPIKKTKADGYEVSQTDYNLKKWMPATVPGTVLTTLLNNEEIPDPFYGMNNEKIKDIYETGREYYTYWFAKDFNETAKKGEEVWLTFRGINYSVAIFINGKKVNETPYKGMYLRKTFNITNFLNSNGKNRLAVLVHPVDEVGNPNGGQGGDGTIAKNVSSQYVAGWDWIQPIRDRNTGIWDKVLIEKTGAVNVKNPHIVTLVKGERMPGADQEPATLKVSAELENVSSKAVTGILQYQLNGSTIAKEVTLQPNTTTEVDLKDFQMENPKLWWPNGYGAQNLYDINITFTANGKTSDTEPVRFGVREIQTYWNEHTRSKEIAVNGQKIFIKGGNWIMSDAMLRLSKERYDAEIRYHKDMNLNLIRIWGGSLTERPEFYEACDKYGLLVIQDFWISGDCNGRWLDPMKKEDQWARRQYPEDHELFITSAEDMVKMIRNHASLAIWCGGNEITPPADILHAIKDDILPRLDGTRWFIDYSNSDDMSYNFKGGNGDGPYGIQDVSVFWEERTWPFNSEVGSVGTGDAVSLKRFLPKKNQVIPSEIEGTEKVKDEAWTYHKYIDYNNAMDVYGKPTDMEDFANKAQLVNYDQYRALMEGFSAHMWDWYTGMIIWKTQNPWTALRGQMYDYYLDPNACLYGTRKGSEPVHAMYNPVKGDIMIVNNTFEPQHDMMLRITSYDMEGNEKLLTQVFCYIEKSSVRLIMNLEKKINELAKENGTFLSVQLLDTDQEIISDNFYWIPNAEGQHSGLQTMKKATLKATAKKTNDTTITLTLKNEGKQTVAFFNRVSLLDNKTGERVLPTFYSDNYVSLVPGATKTITMEYDALNTIAPSIEISGWNTKLQHITIK</sequence>
<dbReference type="InterPro" id="IPR013783">
    <property type="entry name" value="Ig-like_fold"/>
</dbReference>
<gene>
    <name evidence="9" type="ORF">SAMN05216480_10229</name>
</gene>
<evidence type="ECO:0000259" key="6">
    <source>
        <dbReference type="Pfam" id="PF02836"/>
    </source>
</evidence>
<dbReference type="SUPFAM" id="SSF49785">
    <property type="entry name" value="Galactose-binding domain-like"/>
    <property type="match status" value="1"/>
</dbReference>
<evidence type="ECO:0000256" key="1">
    <source>
        <dbReference type="ARBA" id="ARBA00007401"/>
    </source>
</evidence>
<dbReference type="OrthoDB" id="9801077at2"/>
<feature type="domain" description="Beta-mannosidase-like galactose-binding" evidence="8">
    <location>
        <begin position="49"/>
        <end position="215"/>
    </location>
</feature>
<feature type="domain" description="Exo-beta-D-glucosaminidase Ig-fold" evidence="7">
    <location>
        <begin position="766"/>
        <end position="870"/>
    </location>
</feature>
<dbReference type="Pfam" id="PF18368">
    <property type="entry name" value="Ig_GlcNase"/>
    <property type="match status" value="1"/>
</dbReference>
<keyword evidence="4" id="KW-0732">Signal</keyword>
<name>A0A1I7FMG5_9FLAO</name>
<evidence type="ECO:0000259" key="7">
    <source>
        <dbReference type="Pfam" id="PF18368"/>
    </source>
</evidence>
<dbReference type="InterPro" id="IPR036156">
    <property type="entry name" value="Beta-gal/glucu_dom_sf"/>
</dbReference>
<keyword evidence="3" id="KW-0326">Glycosidase</keyword>
<proteinExistence type="inferred from homology"/>
<dbReference type="PANTHER" id="PTHR43536:SF1">
    <property type="entry name" value="MANNOSYLGLYCOPROTEIN ENDO-BETA-MANNOSIDASE"/>
    <property type="match status" value="1"/>
</dbReference>
<comment type="similarity">
    <text evidence="1">Belongs to the glycosyl hydrolase 2 family.</text>
</comment>
<accession>A0A1I7FMG5</accession>
<dbReference type="SUPFAM" id="SSF51445">
    <property type="entry name" value="(Trans)glycosidases"/>
    <property type="match status" value="1"/>
</dbReference>
<dbReference type="InterPro" id="IPR043534">
    <property type="entry name" value="EBDG/EBM"/>
</dbReference>
<dbReference type="Gene3D" id="2.60.120.260">
    <property type="entry name" value="Galactose-binding domain-like"/>
    <property type="match status" value="1"/>
</dbReference>
<dbReference type="Proteomes" id="UP000199138">
    <property type="component" value="Unassembled WGS sequence"/>
</dbReference>
<dbReference type="STRING" id="1224947.SAMN05216480_10229"/>
<evidence type="ECO:0000256" key="4">
    <source>
        <dbReference type="SAM" id="SignalP"/>
    </source>
</evidence>
<evidence type="ECO:0000256" key="2">
    <source>
        <dbReference type="ARBA" id="ARBA00022801"/>
    </source>
</evidence>
<dbReference type="EMBL" id="FPBK01000002">
    <property type="protein sequence ID" value="SFU37371.1"/>
    <property type="molecule type" value="Genomic_DNA"/>
</dbReference>
<protein>
    <submittedName>
        <fullName evidence="9">Beta-galactosidase/beta-glucuronidase</fullName>
    </submittedName>
</protein>
<dbReference type="Gene3D" id="3.20.20.80">
    <property type="entry name" value="Glycosidases"/>
    <property type="match status" value="1"/>
</dbReference>
<dbReference type="Pfam" id="PF22666">
    <property type="entry name" value="Glyco_hydro_2_N2"/>
    <property type="match status" value="1"/>
</dbReference>
<reference evidence="9 10" key="1">
    <citation type="submission" date="2016-10" db="EMBL/GenBank/DDBJ databases">
        <authorList>
            <person name="de Groot N.N."/>
        </authorList>
    </citation>
    <scope>NUCLEOTIDE SEQUENCE [LARGE SCALE GENOMIC DNA]</scope>
    <source>
        <strain evidence="9 10">CGMCC 1.12333</strain>
    </source>
</reference>
<dbReference type="InterPro" id="IPR017853">
    <property type="entry name" value="GH"/>
</dbReference>
<evidence type="ECO:0000259" key="8">
    <source>
        <dbReference type="Pfam" id="PF22666"/>
    </source>
</evidence>
<dbReference type="PANTHER" id="PTHR43536">
    <property type="entry name" value="MANNOSYLGLYCOPROTEIN ENDO-BETA-MANNOSIDASE"/>
    <property type="match status" value="1"/>
</dbReference>
<feature type="signal peptide" evidence="4">
    <location>
        <begin position="1"/>
        <end position="23"/>
    </location>
</feature>
<dbReference type="Gene3D" id="2.60.40.10">
    <property type="entry name" value="Immunoglobulins"/>
    <property type="match status" value="2"/>
</dbReference>
<dbReference type="InterPro" id="IPR054593">
    <property type="entry name" value="Beta-mannosidase-like_N2"/>
</dbReference>
<dbReference type="GO" id="GO:0004553">
    <property type="term" value="F:hydrolase activity, hydrolyzing O-glycosyl compounds"/>
    <property type="evidence" value="ECO:0007669"/>
    <property type="project" value="InterPro"/>
</dbReference>
<organism evidence="9 10">
    <name type="scientific">Pustulibacterium marinum</name>
    <dbReference type="NCBI Taxonomy" id="1224947"/>
    <lineage>
        <taxon>Bacteria</taxon>
        <taxon>Pseudomonadati</taxon>
        <taxon>Bacteroidota</taxon>
        <taxon>Flavobacteriia</taxon>
        <taxon>Flavobacteriales</taxon>
        <taxon>Flavobacteriaceae</taxon>
        <taxon>Pustulibacterium</taxon>
    </lineage>
</organism>
<dbReference type="RefSeq" id="WP_093023534.1">
    <property type="nucleotide sequence ID" value="NZ_FPBK01000002.1"/>
</dbReference>
<feature type="domain" description="Glycoside hydrolase family 2 catalytic" evidence="6">
    <location>
        <begin position="351"/>
        <end position="512"/>
    </location>
</feature>
<dbReference type="InterPro" id="IPR008979">
    <property type="entry name" value="Galactose-bd-like_sf"/>
</dbReference>
<dbReference type="AlphaFoldDB" id="A0A1I7FMG5"/>
<evidence type="ECO:0000313" key="9">
    <source>
        <dbReference type="EMBL" id="SFU37371.1"/>
    </source>
</evidence>
<evidence type="ECO:0000313" key="10">
    <source>
        <dbReference type="Proteomes" id="UP000199138"/>
    </source>
</evidence>
<dbReference type="Pfam" id="PF00703">
    <property type="entry name" value="Glyco_hydro_2"/>
    <property type="match status" value="1"/>
</dbReference>
<evidence type="ECO:0000259" key="5">
    <source>
        <dbReference type="Pfam" id="PF00703"/>
    </source>
</evidence>
<dbReference type="InterPro" id="IPR041351">
    <property type="entry name" value="Ig_GlcNase"/>
</dbReference>
<keyword evidence="10" id="KW-1185">Reference proteome</keyword>
<dbReference type="InterPro" id="IPR006103">
    <property type="entry name" value="Glyco_hydro_2_cat"/>
</dbReference>
<dbReference type="GO" id="GO:0005975">
    <property type="term" value="P:carbohydrate metabolic process"/>
    <property type="evidence" value="ECO:0007669"/>
    <property type="project" value="InterPro"/>
</dbReference>
<keyword evidence="2" id="KW-0378">Hydrolase</keyword>
<dbReference type="Pfam" id="PF02836">
    <property type="entry name" value="Glyco_hydro_2_C"/>
    <property type="match status" value="1"/>
</dbReference>
<evidence type="ECO:0000256" key="3">
    <source>
        <dbReference type="ARBA" id="ARBA00023295"/>
    </source>
</evidence>
<feature type="chain" id="PRO_5011482516" evidence="4">
    <location>
        <begin position="24"/>
        <end position="878"/>
    </location>
</feature>
<dbReference type="InterPro" id="IPR006102">
    <property type="entry name" value="Ig-like_GH2"/>
</dbReference>